<proteinExistence type="predicted"/>
<dbReference type="NCBIfam" id="TIGR00785">
    <property type="entry name" value="dass"/>
    <property type="match status" value="1"/>
</dbReference>
<dbReference type="PANTHER" id="PTHR10283:SF82">
    <property type="entry name" value="SOLUTE CARRIER FAMILY 13 MEMBER 2"/>
    <property type="match status" value="1"/>
</dbReference>
<evidence type="ECO:0000256" key="2">
    <source>
        <dbReference type="ARBA" id="ARBA00022448"/>
    </source>
</evidence>
<name>F6BCE8_METIK</name>
<feature type="transmembrane region" description="Helical" evidence="6">
    <location>
        <begin position="199"/>
        <end position="222"/>
    </location>
</feature>
<evidence type="ECO:0000256" key="6">
    <source>
        <dbReference type="SAM" id="Phobius"/>
    </source>
</evidence>
<dbReference type="Pfam" id="PF03600">
    <property type="entry name" value="CitMHS"/>
    <property type="match status" value="1"/>
</dbReference>
<dbReference type="CDD" id="cd01115">
    <property type="entry name" value="SLC13_permease"/>
    <property type="match status" value="1"/>
</dbReference>
<feature type="transmembrane region" description="Helical" evidence="6">
    <location>
        <begin position="88"/>
        <end position="107"/>
    </location>
</feature>
<feature type="transmembrane region" description="Helical" evidence="6">
    <location>
        <begin position="424"/>
        <end position="443"/>
    </location>
</feature>
<feature type="transmembrane region" description="Helical" evidence="6">
    <location>
        <begin position="283"/>
        <end position="300"/>
    </location>
</feature>
<reference evidence="8 9" key="1">
    <citation type="submission" date="2011-05" db="EMBL/GenBank/DDBJ databases">
        <title>Complete sequence of Methanotorris igneus Kol 5.</title>
        <authorList>
            <consortium name="US DOE Joint Genome Institute"/>
            <person name="Lucas S."/>
            <person name="Han J."/>
            <person name="Lapidus A."/>
            <person name="Cheng J.-F."/>
            <person name="Goodwin L."/>
            <person name="Pitluck S."/>
            <person name="Peters L."/>
            <person name="Mikhailova N."/>
            <person name="Chertkov O."/>
            <person name="Han C."/>
            <person name="Tapia R."/>
            <person name="Land M."/>
            <person name="Hauser L."/>
            <person name="Kyrpides N."/>
            <person name="Ivanova N."/>
            <person name="Pagani I."/>
            <person name="Sieprawska-Lupa M."/>
            <person name="Whitman W."/>
            <person name="Woyke T."/>
        </authorList>
    </citation>
    <scope>NUCLEOTIDE SEQUENCE [LARGE SCALE GENOMIC DNA]</scope>
    <source>
        <strain evidence="9">DSM 5666 / JCM 11834 / Kol 5</strain>
    </source>
</reference>
<feature type="transmembrane region" description="Helical" evidence="6">
    <location>
        <begin position="312"/>
        <end position="331"/>
    </location>
</feature>
<evidence type="ECO:0000259" key="7">
    <source>
        <dbReference type="Pfam" id="PF03600"/>
    </source>
</evidence>
<dbReference type="EMBL" id="CP002737">
    <property type="protein sequence ID" value="AEF96159.1"/>
    <property type="molecule type" value="Genomic_DNA"/>
</dbReference>
<keyword evidence="3 6" id="KW-0812">Transmembrane</keyword>
<dbReference type="GO" id="GO:0008514">
    <property type="term" value="F:organic anion transmembrane transporter activity"/>
    <property type="evidence" value="ECO:0007669"/>
    <property type="project" value="UniProtKB-ARBA"/>
</dbReference>
<protein>
    <submittedName>
        <fullName evidence="8">Anion transporter</fullName>
    </submittedName>
</protein>
<keyword evidence="9" id="KW-1185">Reference proteome</keyword>
<evidence type="ECO:0000313" key="8">
    <source>
        <dbReference type="EMBL" id="AEF96159.1"/>
    </source>
</evidence>
<feature type="transmembrane region" description="Helical" evidence="6">
    <location>
        <begin position="12"/>
        <end position="35"/>
    </location>
</feature>
<evidence type="ECO:0000313" key="9">
    <source>
        <dbReference type="Proteomes" id="UP000009227"/>
    </source>
</evidence>
<accession>F6BCE8</accession>
<dbReference type="HOGENOM" id="CLU_005170_0_2_2"/>
<keyword evidence="5 6" id="KW-0472">Membrane</keyword>
<feature type="transmembrane region" description="Helical" evidence="6">
    <location>
        <begin position="383"/>
        <end position="412"/>
    </location>
</feature>
<evidence type="ECO:0000256" key="4">
    <source>
        <dbReference type="ARBA" id="ARBA00022989"/>
    </source>
</evidence>
<dbReference type="KEGG" id="mig:Metig_0605"/>
<evidence type="ECO:0000256" key="3">
    <source>
        <dbReference type="ARBA" id="ARBA00022692"/>
    </source>
</evidence>
<keyword evidence="4 6" id="KW-1133">Transmembrane helix</keyword>
<feature type="transmembrane region" description="Helical" evidence="6">
    <location>
        <begin position="463"/>
        <end position="480"/>
    </location>
</feature>
<comment type="subcellular location">
    <subcellularLocation>
        <location evidence="1">Membrane</location>
        <topology evidence="1">Multi-pass membrane protein</topology>
    </subcellularLocation>
</comment>
<organism evidence="9">
    <name type="scientific">Methanotorris igneus (strain DSM 5666 / JCM 11834 / Kol 5)</name>
    <dbReference type="NCBI Taxonomy" id="880724"/>
    <lineage>
        <taxon>Archaea</taxon>
        <taxon>Methanobacteriati</taxon>
        <taxon>Methanobacteriota</taxon>
        <taxon>Methanomada group</taxon>
        <taxon>Methanococci</taxon>
        <taxon>Methanococcales</taxon>
        <taxon>Methanocaldococcaceae</taxon>
        <taxon>Methanotorris</taxon>
    </lineage>
</organism>
<feature type="transmembrane region" description="Helical" evidence="6">
    <location>
        <begin position="343"/>
        <end position="363"/>
    </location>
</feature>
<dbReference type="GO" id="GO:0005886">
    <property type="term" value="C:plasma membrane"/>
    <property type="evidence" value="ECO:0007669"/>
    <property type="project" value="TreeGrafter"/>
</dbReference>
<feature type="domain" description="Citrate transporter-like" evidence="7">
    <location>
        <begin position="53"/>
        <end position="430"/>
    </location>
</feature>
<dbReference type="PANTHER" id="PTHR10283">
    <property type="entry name" value="SOLUTE CARRIER FAMILY 13 MEMBER"/>
    <property type="match status" value="1"/>
</dbReference>
<evidence type="ECO:0000256" key="1">
    <source>
        <dbReference type="ARBA" id="ARBA00004141"/>
    </source>
</evidence>
<gene>
    <name evidence="8" type="ordered locus">Metig_0605</name>
</gene>
<keyword evidence="2" id="KW-0813">Transport</keyword>
<dbReference type="STRING" id="880724.Metig_0605"/>
<feature type="transmembrane region" description="Helical" evidence="6">
    <location>
        <begin position="242"/>
        <end position="262"/>
    </location>
</feature>
<dbReference type="Proteomes" id="UP000009227">
    <property type="component" value="Chromosome"/>
</dbReference>
<sequence>MKSKLLKFKRGIMNKNTLILIFDIILMFLILFFFPIDDLQIKEGLSILVFISILWLTEALPLPISSLFVPVLAVLFGILDVKEAFKSFAHPIIFLFLGGFALASALRKYELDKLIAYKIVGLSKGDFRVASFLIMLTTAFLSMWISNTSATAIMLPLAIGLLGYANNNKIDNNIEFYTSKQSEEVSPRDATTHRCNENIYAFLLLGIAYSASVGGIGTIIGSPPNAITASFLSMGFFDWFKVGFPIVLILLPIIYAVLFLYFKPQFERKISVKYDFKIKNSKALLVGGVFLFVILMWMLSGKLSALFGVEKYFDSIVAVIGIILLFSLRLINWEDLNNSTDWGVLLLFGGALSLSYILSTTGASEYIANIVINALKGVPTFAYIFGLVLFSIMITNIMSNTGVASVLVPILIATASQLNIRPEILALPVGIAVSCAFMLPVATPPNALVFGSGYIKEKDMIKAGFILSLISAVIVTLMFGI</sequence>
<feature type="transmembrane region" description="Helical" evidence="6">
    <location>
        <begin position="47"/>
        <end position="76"/>
    </location>
</feature>
<dbReference type="InterPro" id="IPR004680">
    <property type="entry name" value="Cit_transptr-like_dom"/>
</dbReference>
<dbReference type="InterPro" id="IPR001898">
    <property type="entry name" value="SLC13A/DASS"/>
</dbReference>
<dbReference type="GO" id="GO:1905039">
    <property type="term" value="P:carboxylic acid transmembrane transport"/>
    <property type="evidence" value="ECO:0007669"/>
    <property type="project" value="UniProtKB-ARBA"/>
</dbReference>
<evidence type="ECO:0000256" key="5">
    <source>
        <dbReference type="ARBA" id="ARBA00023136"/>
    </source>
</evidence>
<dbReference type="AlphaFoldDB" id="F6BCE8"/>